<dbReference type="PANTHER" id="PTHR13214:SF1">
    <property type="entry name" value="ZINC FINGER PROTEIN 330"/>
    <property type="match status" value="1"/>
</dbReference>
<feature type="compositionally biased region" description="Acidic residues" evidence="8">
    <location>
        <begin position="226"/>
        <end position="239"/>
    </location>
</feature>
<evidence type="ECO:0000256" key="3">
    <source>
        <dbReference type="ARBA" id="ARBA00022723"/>
    </source>
</evidence>
<evidence type="ECO:0000313" key="9">
    <source>
        <dbReference type="Proteomes" id="UP000050795"/>
    </source>
</evidence>
<comment type="similarity">
    <text evidence="2">Belongs to the NOA36 family.</text>
</comment>
<proteinExistence type="inferred from homology"/>
<dbReference type="GO" id="GO:0008270">
    <property type="term" value="F:zinc ion binding"/>
    <property type="evidence" value="ECO:0007669"/>
    <property type="project" value="UniProtKB-KW"/>
</dbReference>
<dbReference type="InterPro" id="IPR010531">
    <property type="entry name" value="NOA36"/>
</dbReference>
<evidence type="ECO:0000256" key="4">
    <source>
        <dbReference type="ARBA" id="ARBA00022737"/>
    </source>
</evidence>
<evidence type="ECO:0000256" key="8">
    <source>
        <dbReference type="SAM" id="MobiDB-lite"/>
    </source>
</evidence>
<keyword evidence="9" id="KW-1185">Reference proteome</keyword>
<feature type="region of interest" description="Disordered" evidence="8">
    <location>
        <begin position="223"/>
        <end position="260"/>
    </location>
</feature>
<evidence type="ECO:0000256" key="7">
    <source>
        <dbReference type="ARBA" id="ARBA00023242"/>
    </source>
</evidence>
<evidence type="ECO:0000313" key="10">
    <source>
        <dbReference type="WBParaSite" id="TREG1_90010.1"/>
    </source>
</evidence>
<reference evidence="10" key="2">
    <citation type="submission" date="2023-11" db="UniProtKB">
        <authorList>
            <consortium name="WormBaseParasite"/>
        </authorList>
    </citation>
    <scope>IDENTIFICATION</scope>
</reference>
<evidence type="ECO:0000256" key="1">
    <source>
        <dbReference type="ARBA" id="ARBA00004604"/>
    </source>
</evidence>
<keyword evidence="7" id="KW-0539">Nucleus</keyword>
<dbReference type="Proteomes" id="UP000050795">
    <property type="component" value="Unassembled WGS sequence"/>
</dbReference>
<evidence type="ECO:0000256" key="2">
    <source>
        <dbReference type="ARBA" id="ARBA00007212"/>
    </source>
</evidence>
<evidence type="ECO:0000256" key="6">
    <source>
        <dbReference type="ARBA" id="ARBA00022833"/>
    </source>
</evidence>
<keyword evidence="5" id="KW-0863">Zinc-finger</keyword>
<keyword evidence="4" id="KW-0677">Repeat</keyword>
<keyword evidence="3" id="KW-0479">Metal-binding</keyword>
<accession>A0AA85KDT6</accession>
<protein>
    <submittedName>
        <fullName evidence="10">Uncharacterized protein</fullName>
    </submittedName>
</protein>
<dbReference type="AlphaFoldDB" id="A0AA85KDT6"/>
<dbReference type="WBParaSite" id="TREG1_90010.1">
    <property type="protein sequence ID" value="TREG1_90010.1"/>
    <property type="gene ID" value="TREG1_90010"/>
</dbReference>
<dbReference type="Pfam" id="PF06524">
    <property type="entry name" value="NOA36"/>
    <property type="match status" value="1"/>
</dbReference>
<sequence length="271" mass="30529">MPKKKTGQRKKAEKAKVRQKLLRQQRLEIDLINHPSNIIMAVQRLPVCCHCGKQKCSARSGDCLVKHGSTHVTGLAMVGAICDFCDAWICHGEKCLSVHACECPLKDSTCIECQRGLDSHGGRVFSCAYCNHKLCEDDQFEHQASCQCLEGENFKCPSCNKMGTQTCLRCKVSFCDDHCKRKGVKYERGKPIPCPKCNHDLTASYNLSMSVRTYEYGRQAYTTDNYSDEDTTSEDDEEQYSGNSEDNEHVNVADDNSDNDYNLSEKLIIKN</sequence>
<reference evidence="9" key="1">
    <citation type="submission" date="2022-06" db="EMBL/GenBank/DDBJ databases">
        <authorList>
            <person name="Berger JAMES D."/>
            <person name="Berger JAMES D."/>
        </authorList>
    </citation>
    <scope>NUCLEOTIDE SEQUENCE [LARGE SCALE GENOMIC DNA]</scope>
</reference>
<evidence type="ECO:0000256" key="5">
    <source>
        <dbReference type="ARBA" id="ARBA00022771"/>
    </source>
</evidence>
<keyword evidence="6" id="KW-0862">Zinc</keyword>
<organism evidence="9 10">
    <name type="scientific">Trichobilharzia regenti</name>
    <name type="common">Nasal bird schistosome</name>
    <dbReference type="NCBI Taxonomy" id="157069"/>
    <lineage>
        <taxon>Eukaryota</taxon>
        <taxon>Metazoa</taxon>
        <taxon>Spiralia</taxon>
        <taxon>Lophotrochozoa</taxon>
        <taxon>Platyhelminthes</taxon>
        <taxon>Trematoda</taxon>
        <taxon>Digenea</taxon>
        <taxon>Strigeidida</taxon>
        <taxon>Schistosomatoidea</taxon>
        <taxon>Schistosomatidae</taxon>
        <taxon>Trichobilharzia</taxon>
    </lineage>
</organism>
<comment type="subcellular location">
    <subcellularLocation>
        <location evidence="1">Nucleus</location>
        <location evidence="1">Nucleolus</location>
    </subcellularLocation>
</comment>
<dbReference type="PANTHER" id="PTHR13214">
    <property type="entry name" value="ZINC FINGER PROTEIN 330"/>
    <property type="match status" value="1"/>
</dbReference>
<dbReference type="GO" id="GO:0005730">
    <property type="term" value="C:nucleolus"/>
    <property type="evidence" value="ECO:0007669"/>
    <property type="project" value="UniProtKB-SubCell"/>
</dbReference>
<name>A0AA85KDT6_TRIRE</name>